<dbReference type="Pfam" id="PF11797">
    <property type="entry name" value="WxLIP_HBD"/>
    <property type="match status" value="1"/>
</dbReference>
<feature type="domain" description="WxL Interacting Protein host binding" evidence="3">
    <location>
        <begin position="164"/>
        <end position="300"/>
    </location>
</feature>
<sequence>MENNNLRKKIRRFVMIAVLALLTIGLFQKEVFAENVNTFSIQPLDENGNVNENGYYHIIDEPGKQRTVSIRVYNLSEEEISVNVTVNPASTNQNGIPSYLGEESYDASLIHRMDQLVAIEESELLIPAGSSVLTTLIISLPQEEWEGDILGGIRFTEKKNQQSEQTVTHEVAYTVGILLNRVGGSAVENELSLNEVTASQRNYRNHIEANLQNRAAVIVRNMSIQSSIYREGSGTPIYTYDAYELRMAPNSNFNFGIPAGNQPIEAGNYVLKMQVTADEKEYRFEQSFSITNADARQLNQSAVNLERTTSYMSYGIFVGIGVILVLLVMWWTRRRTRRKKRRKRPMI</sequence>
<keyword evidence="1" id="KW-1133">Transmembrane helix</keyword>
<organism evidence="4 5">
    <name type="scientific">Enterococcus gallinarum</name>
    <dbReference type="NCBI Taxonomy" id="1353"/>
    <lineage>
        <taxon>Bacteria</taxon>
        <taxon>Bacillati</taxon>
        <taxon>Bacillota</taxon>
        <taxon>Bacilli</taxon>
        <taxon>Lactobacillales</taxon>
        <taxon>Enterococcaceae</taxon>
        <taxon>Enterococcus</taxon>
    </lineage>
</organism>
<feature type="transmembrane region" description="Helical" evidence="1">
    <location>
        <begin position="311"/>
        <end position="332"/>
    </location>
</feature>
<feature type="domain" description="WxL Interacting Protein peptidoglycan binding" evidence="2">
    <location>
        <begin position="39"/>
        <end position="157"/>
    </location>
</feature>
<keyword evidence="1" id="KW-0812">Transmembrane</keyword>
<dbReference type="Pfam" id="PF06030">
    <property type="entry name" value="WxLIP_PGBD"/>
    <property type="match status" value="1"/>
</dbReference>
<accession>A0A376H190</accession>
<dbReference type="EMBL" id="UFYW01000001">
    <property type="protein sequence ID" value="STD83400.1"/>
    <property type="molecule type" value="Genomic_DNA"/>
</dbReference>
<dbReference type="AlphaFoldDB" id="A0A376H190"/>
<evidence type="ECO:0000313" key="4">
    <source>
        <dbReference type="EMBL" id="STD83400.1"/>
    </source>
</evidence>
<evidence type="ECO:0000259" key="3">
    <source>
        <dbReference type="Pfam" id="PF11797"/>
    </source>
</evidence>
<name>A0A376H190_ENTGA</name>
<dbReference type="RefSeq" id="WP_234981403.1">
    <property type="nucleotide sequence ID" value="NZ_CP050816.1"/>
</dbReference>
<keyword evidence="1" id="KW-0472">Membrane</keyword>
<reference evidence="4 5" key="1">
    <citation type="submission" date="2018-06" db="EMBL/GenBank/DDBJ databases">
        <authorList>
            <consortium name="Pathogen Informatics"/>
            <person name="Doyle S."/>
        </authorList>
    </citation>
    <scope>NUCLEOTIDE SEQUENCE [LARGE SCALE GENOMIC DNA]</scope>
    <source>
        <strain evidence="4 5">NCTC12360</strain>
    </source>
</reference>
<evidence type="ECO:0000256" key="1">
    <source>
        <dbReference type="SAM" id="Phobius"/>
    </source>
</evidence>
<dbReference type="InterPro" id="IPR010317">
    <property type="entry name" value="WxLIP_PGBD"/>
</dbReference>
<evidence type="ECO:0000259" key="2">
    <source>
        <dbReference type="Pfam" id="PF06030"/>
    </source>
</evidence>
<gene>
    <name evidence="4" type="ORF">NCTC12360_01865</name>
</gene>
<proteinExistence type="predicted"/>
<evidence type="ECO:0000313" key="5">
    <source>
        <dbReference type="Proteomes" id="UP000254807"/>
    </source>
</evidence>
<keyword evidence="5" id="KW-1185">Reference proteome</keyword>
<dbReference type="Proteomes" id="UP000254807">
    <property type="component" value="Unassembled WGS sequence"/>
</dbReference>
<dbReference type="InterPro" id="IPR021759">
    <property type="entry name" value="WxLIP_HBD"/>
</dbReference>
<dbReference type="GeneID" id="93225354"/>
<protein>
    <submittedName>
        <fullName evidence="4">Cell wall surface anchor family protein, putative</fullName>
    </submittedName>
</protein>